<reference evidence="3" key="1">
    <citation type="submission" date="2020-02" db="EMBL/GenBank/DDBJ databases">
        <title>Bird 10,000 Genomes (B10K) Project - Family phase.</title>
        <authorList>
            <person name="Zhang G."/>
        </authorList>
    </citation>
    <scope>NUCLEOTIDE SEQUENCE</scope>
    <source>
        <strain evidence="3">B10K-DU-030-59</strain>
    </source>
</reference>
<dbReference type="PANTHER" id="PTHR28535">
    <property type="entry name" value="ZINC FINGER GRF-TYPE CONTAINING 1"/>
    <property type="match status" value="1"/>
</dbReference>
<feature type="domain" description="5'-3' DNA helicase ZGRF1-like N-terminal" evidence="2">
    <location>
        <begin position="1"/>
        <end position="67"/>
    </location>
</feature>
<evidence type="ECO:0000313" key="4">
    <source>
        <dbReference type="Proteomes" id="UP000654395"/>
    </source>
</evidence>
<dbReference type="OrthoDB" id="6513042at2759"/>
<dbReference type="InterPro" id="IPR052800">
    <property type="entry name" value="DNA_Repair_Helicase_ZGRF1"/>
</dbReference>
<protein>
    <submittedName>
        <fullName evidence="3">ZGRF1 protein</fullName>
    </submittedName>
</protein>
<dbReference type="Pfam" id="PF10382">
    <property type="entry name" value="ZGRF1-like_N"/>
    <property type="match status" value="1"/>
</dbReference>
<comment type="caution">
    <text evidence="3">The sequence shown here is derived from an EMBL/GenBank/DDBJ whole genome shotgun (WGS) entry which is preliminary data.</text>
</comment>
<organism evidence="3 4">
    <name type="scientific">Urocolius indicus</name>
    <name type="common">Red-faced mousebird</name>
    <name type="synonym">Colius indicus</name>
    <dbReference type="NCBI Taxonomy" id="458196"/>
    <lineage>
        <taxon>Eukaryota</taxon>
        <taxon>Metazoa</taxon>
        <taxon>Chordata</taxon>
        <taxon>Craniata</taxon>
        <taxon>Vertebrata</taxon>
        <taxon>Euteleostomi</taxon>
        <taxon>Archelosauria</taxon>
        <taxon>Archosauria</taxon>
        <taxon>Dinosauria</taxon>
        <taxon>Saurischia</taxon>
        <taxon>Theropoda</taxon>
        <taxon>Coelurosauria</taxon>
        <taxon>Aves</taxon>
        <taxon>Neognathae</taxon>
        <taxon>Neoaves</taxon>
        <taxon>Telluraves</taxon>
        <taxon>Coraciimorphae</taxon>
        <taxon>Coliiformes</taxon>
        <taxon>Coliidae</taxon>
        <taxon>Urocolius</taxon>
    </lineage>
</organism>
<dbReference type="InterPro" id="IPR018838">
    <property type="entry name" value="ZGRF1-like_N"/>
</dbReference>
<feature type="non-terminal residue" evidence="3">
    <location>
        <position position="1"/>
    </location>
</feature>
<keyword evidence="4" id="KW-1185">Reference proteome</keyword>
<sequence length="765" mass="84044">QVLYTHQKLKKSKTWQDGILRMRSGGNKAVLCDDKGQCLESIFVTSQVNVGDNLESERYLITVEAVKVHEKSFEDQPQKAVTSTVDRNSGKSAVLPPRHLSVGLKRKFTGFQGPRQVEKKVSTMEDGEKPIIFPLSKQCQGTFPSKVFVTSPLFTTICKKDVETNLSADFHEDASMDNDREHMSLSSLLSSPFLGRCEETENHNSDQFVVKPKSPLITGHTKSGNHAASHGVVSHNIRSTAQIMALLKSQPTQGCREPTTSEATEHVSRFQTSENVASLCNQKSTILPAFAVNPAKRHSENIHHLPLTRRTVNESKEWNAALLLNSAEQPCDQEVAGQRHAEKANSLSQDLQDPCNKNSCFLPESTKRRVDDSQRVPPSGDMLCSESLVTFKKDFSGYREHSVTNGLKENSSVKPPSELQPRQSLERVPHHPELSVDITLTETRIGEDVAPNASWRLGSGCEVVTHCRNEKVKCSMFNRGNSGNDCHGDTPPQLCGGTGRIAEDSANQSRIEVELLGDGHNTKEINEHQLSTEATNSKEDLAGCTVHTISGTSWIKSKPSDLLPSDTNVDRCQPKTSTLEKSRNVSCISTSRVSSAMDKSTQGDVTQLGFMKSPDVDLDHLWGTKGDDIKQGSLFLPLSQKADPTYGSFQYIAEGHQKVFGISHQEDTHSSRSSVCPLGKGHSAPEKAAVGEPQSENIDSINSSEEACKGERIGMDCLKHTATAENSSYLPHLVNDIALVRALTQHSTALESLQKMEENNSLLYE</sequence>
<dbReference type="GO" id="GO:0006302">
    <property type="term" value="P:double-strand break repair"/>
    <property type="evidence" value="ECO:0007669"/>
    <property type="project" value="TreeGrafter"/>
</dbReference>
<evidence type="ECO:0000259" key="2">
    <source>
        <dbReference type="Pfam" id="PF10382"/>
    </source>
</evidence>
<feature type="non-terminal residue" evidence="3">
    <location>
        <position position="765"/>
    </location>
</feature>
<feature type="region of interest" description="Disordered" evidence="1">
    <location>
        <begin position="403"/>
        <end position="427"/>
    </location>
</feature>
<feature type="compositionally biased region" description="Polar residues" evidence="1">
    <location>
        <begin position="403"/>
        <end position="414"/>
    </location>
</feature>
<dbReference type="PANTHER" id="PTHR28535:SF1">
    <property type="entry name" value="PROTEIN ZGRF1"/>
    <property type="match status" value="1"/>
</dbReference>
<dbReference type="GO" id="GO:0005634">
    <property type="term" value="C:nucleus"/>
    <property type="evidence" value="ECO:0007669"/>
    <property type="project" value="TreeGrafter"/>
</dbReference>
<proteinExistence type="predicted"/>
<dbReference type="GO" id="GO:0035861">
    <property type="term" value="C:site of double-strand break"/>
    <property type="evidence" value="ECO:0007669"/>
    <property type="project" value="TreeGrafter"/>
</dbReference>
<accession>A0A852KNI6</accession>
<dbReference type="Proteomes" id="UP000654395">
    <property type="component" value="Unassembled WGS sequence"/>
</dbReference>
<dbReference type="AlphaFoldDB" id="A0A852KNI6"/>
<evidence type="ECO:0000256" key="1">
    <source>
        <dbReference type="SAM" id="MobiDB-lite"/>
    </source>
</evidence>
<dbReference type="EMBL" id="WBNH01005544">
    <property type="protein sequence ID" value="NXX79573.1"/>
    <property type="molecule type" value="Genomic_DNA"/>
</dbReference>
<name>A0A852KNI6_UROIN</name>
<evidence type="ECO:0000313" key="3">
    <source>
        <dbReference type="EMBL" id="NXX79573.1"/>
    </source>
</evidence>
<gene>
    <name evidence="3" type="primary">Zgrf1_1</name>
    <name evidence="3" type="ORF">UROIND_R10926</name>
</gene>
<feature type="region of interest" description="Disordered" evidence="1">
    <location>
        <begin position="670"/>
        <end position="697"/>
    </location>
</feature>